<reference evidence="2 3" key="1">
    <citation type="submission" date="2016-10" db="EMBL/GenBank/DDBJ databases">
        <authorList>
            <person name="de Groot N.N."/>
        </authorList>
    </citation>
    <scope>NUCLEOTIDE SEQUENCE [LARGE SCALE GENOMIC DNA]</scope>
    <source>
        <strain evidence="2 3">CGMCC 1.10238</strain>
    </source>
</reference>
<evidence type="ECO:0000313" key="3">
    <source>
        <dbReference type="Proteomes" id="UP000198809"/>
    </source>
</evidence>
<dbReference type="Proteomes" id="UP000198809">
    <property type="component" value="Unassembled WGS sequence"/>
</dbReference>
<protein>
    <submittedName>
        <fullName evidence="2">Uncharacterized protein</fullName>
    </submittedName>
</protein>
<proteinExistence type="predicted"/>
<evidence type="ECO:0000313" key="2">
    <source>
        <dbReference type="EMBL" id="SEO01885.1"/>
    </source>
</evidence>
<gene>
    <name evidence="1" type="ORF">KP014_09565</name>
    <name evidence="2" type="ORF">SAMN04487895_104247</name>
</gene>
<keyword evidence="4" id="KW-1185">Reference proteome</keyword>
<dbReference type="RefSeq" id="WP_036595720.1">
    <property type="nucleotide sequence ID" value="NZ_CP076607.1"/>
</dbReference>
<dbReference type="EMBL" id="FODH01000004">
    <property type="protein sequence ID" value="SEO01885.1"/>
    <property type="molecule type" value="Genomic_DNA"/>
</dbReference>
<name>A0A1H8L9R9_9BACL</name>
<dbReference type="PROSITE" id="PS00430">
    <property type="entry name" value="TONB_DEPENDENT_REC_1"/>
    <property type="match status" value="1"/>
</dbReference>
<evidence type="ECO:0000313" key="4">
    <source>
        <dbReference type="Proteomes" id="UP000683429"/>
    </source>
</evidence>
<dbReference type="STRING" id="1333845.SAMN04487895_104247"/>
<dbReference type="Proteomes" id="UP000683429">
    <property type="component" value="Chromosome"/>
</dbReference>
<dbReference type="EMBL" id="CP076607">
    <property type="protein sequence ID" value="QWU17369.1"/>
    <property type="molecule type" value="Genomic_DNA"/>
</dbReference>
<organism evidence="2 3">
    <name type="scientific">Paenibacillus sophorae</name>
    <dbReference type="NCBI Taxonomy" id="1333845"/>
    <lineage>
        <taxon>Bacteria</taxon>
        <taxon>Bacillati</taxon>
        <taxon>Bacillota</taxon>
        <taxon>Bacilli</taxon>
        <taxon>Bacillales</taxon>
        <taxon>Paenibacillaceae</taxon>
        <taxon>Paenibacillus</taxon>
    </lineage>
</organism>
<dbReference type="InterPro" id="IPR010916">
    <property type="entry name" value="TonB_box_CS"/>
</dbReference>
<dbReference type="AlphaFoldDB" id="A0A1H8L9R9"/>
<reference evidence="1 4" key="2">
    <citation type="submission" date="2021-06" db="EMBL/GenBank/DDBJ databases">
        <title>Whole genome sequence of Paenibacillus sophorae DSM23020 for comparative genomics.</title>
        <authorList>
            <person name="Kim M.-J."/>
            <person name="Lee G."/>
            <person name="Shin J.-H."/>
        </authorList>
    </citation>
    <scope>NUCLEOTIDE SEQUENCE [LARGE SCALE GENOMIC DNA]</scope>
    <source>
        <strain evidence="1 4">DSM 23020</strain>
    </source>
</reference>
<evidence type="ECO:0000313" key="1">
    <source>
        <dbReference type="EMBL" id="QWU17369.1"/>
    </source>
</evidence>
<accession>A0A1H8L9R9</accession>
<sequence>MKKGIFRESGWKAEVKIIEDKSNEEEERYVLEVVKTLRPSPYFGARPDGDTFEVFANRQYRHYVDWQLSID</sequence>